<dbReference type="PANTHER" id="PTHR45849:SF3">
    <property type="entry name" value="HISTONE CHAPERONE RTT106"/>
    <property type="match status" value="1"/>
</dbReference>
<dbReference type="InterPro" id="IPR011993">
    <property type="entry name" value="PH-like_dom_sf"/>
</dbReference>
<evidence type="ECO:0000256" key="2">
    <source>
        <dbReference type="ARBA" id="ARBA00025370"/>
    </source>
</evidence>
<dbReference type="SUPFAM" id="SSF50729">
    <property type="entry name" value="PH domain-like"/>
    <property type="match status" value="1"/>
</dbReference>
<name>A0AAW0FKX7_9APHY</name>
<dbReference type="PANTHER" id="PTHR45849">
    <property type="entry name" value="FACT COMPLEX SUBUNIT SSRP1"/>
    <property type="match status" value="1"/>
</dbReference>
<dbReference type="Proteomes" id="UP001385951">
    <property type="component" value="Unassembled WGS sequence"/>
</dbReference>
<dbReference type="Gene3D" id="2.30.29.30">
    <property type="entry name" value="Pleckstrin-homology domain (PH domain)/Phosphotyrosine-binding domain (PTB)"/>
    <property type="match status" value="1"/>
</dbReference>
<gene>
    <name evidence="5" type="ORF">QCA50_016928</name>
</gene>
<dbReference type="AlphaFoldDB" id="A0AAW0FKX7"/>
<feature type="compositionally biased region" description="Acidic residues" evidence="3">
    <location>
        <begin position="322"/>
        <end position="340"/>
    </location>
</feature>
<dbReference type="Pfam" id="PF08512">
    <property type="entry name" value="Rttp106-like_middle"/>
    <property type="match status" value="1"/>
</dbReference>
<dbReference type="GO" id="GO:0031491">
    <property type="term" value="F:nucleosome binding"/>
    <property type="evidence" value="ECO:0007669"/>
    <property type="project" value="TreeGrafter"/>
</dbReference>
<comment type="caution">
    <text evidence="5">The sequence shown here is derived from an EMBL/GenBank/DDBJ whole genome shotgun (WGS) entry which is preliminary data.</text>
</comment>
<feature type="region of interest" description="Disordered" evidence="3">
    <location>
        <begin position="306"/>
        <end position="395"/>
    </location>
</feature>
<dbReference type="SMART" id="SM01287">
    <property type="entry name" value="Rtt106"/>
    <property type="match status" value="1"/>
</dbReference>
<sequence>MNSAYLQLVQDSISKEYSDQLKSLPNATCGLLDTVLRFALGAECPSDASPDIKTQWKDQQRTFEQLRRKRPREDEQVTDAKRVRTDEPALFTLRNFSVTSPVRKRVHISIHKSYIQLTHPASDAVESTIPLSSVTQAFLLPTRGKSKPHWTTILLTPENQVVFGIDATPPPFETTDQTGTTTKHPKNTPVLDHLHTFLSHLPIPTLEPSLTVFKSALGQTSGTEGYRGAKAGTLWFLTDGVLWDASKTCEFWDMRDIAPDGVRTISATGRSCSVILTRKESEQPIDIQMVDGKEQDPITRWVRANQHRFGKSDDPGVAAAQDDSDEEDEDYTFDSSDDDGGSATSDSSDSDDEGGGGSGDEEAEAEVSGDEGEDDEVEELDPARHPLLRPGAMPKMSKAAMEAAVGIVEDAFMGAPVDGEDEEDGEEEDQLDD</sequence>
<feature type="compositionally biased region" description="Acidic residues" evidence="3">
    <location>
        <begin position="418"/>
        <end position="433"/>
    </location>
</feature>
<evidence type="ECO:0000256" key="1">
    <source>
        <dbReference type="ARBA" id="ARBA00006159"/>
    </source>
</evidence>
<dbReference type="GO" id="GO:0042393">
    <property type="term" value="F:histone binding"/>
    <property type="evidence" value="ECO:0007669"/>
    <property type="project" value="TreeGrafter"/>
</dbReference>
<evidence type="ECO:0000313" key="5">
    <source>
        <dbReference type="EMBL" id="KAK7679982.1"/>
    </source>
</evidence>
<protein>
    <recommendedName>
        <fullName evidence="4">Histone chaperone RTT106/FACT complex subunit SPT16-like middle domain-containing protein</fullName>
    </recommendedName>
</protein>
<dbReference type="InterPro" id="IPR013719">
    <property type="entry name" value="RTT106/SPT16-like_middle_dom"/>
</dbReference>
<feature type="domain" description="Histone chaperone RTT106/FACT complex subunit SPT16-like middle" evidence="4">
    <location>
        <begin position="220"/>
        <end position="312"/>
    </location>
</feature>
<evidence type="ECO:0000259" key="4">
    <source>
        <dbReference type="SMART" id="SM01287"/>
    </source>
</evidence>
<proteinExistence type="inferred from homology"/>
<feature type="region of interest" description="Disordered" evidence="3">
    <location>
        <begin position="412"/>
        <end position="433"/>
    </location>
</feature>
<organism evidence="5 6">
    <name type="scientific">Cerrena zonata</name>
    <dbReference type="NCBI Taxonomy" id="2478898"/>
    <lineage>
        <taxon>Eukaryota</taxon>
        <taxon>Fungi</taxon>
        <taxon>Dikarya</taxon>
        <taxon>Basidiomycota</taxon>
        <taxon>Agaricomycotina</taxon>
        <taxon>Agaricomycetes</taxon>
        <taxon>Polyporales</taxon>
        <taxon>Cerrenaceae</taxon>
        <taxon>Cerrena</taxon>
    </lineage>
</organism>
<reference evidence="5 6" key="1">
    <citation type="submission" date="2022-09" db="EMBL/GenBank/DDBJ databases">
        <authorList>
            <person name="Palmer J.M."/>
        </authorList>
    </citation>
    <scope>NUCLEOTIDE SEQUENCE [LARGE SCALE GENOMIC DNA]</scope>
    <source>
        <strain evidence="5 6">DSM 7382</strain>
    </source>
</reference>
<comment type="function">
    <text evidence="2">Component of the FACT complex, a general chromatin factor that acts to reorganize nucleosomes. The FACT complex is involved in multiple processes that require DNA as a template such as mRNA elongation, DNA replication and DNA repair. During transcription elongation the FACT complex acts as a histone chaperone that both destabilizes and restores nucleosomal structure. It facilitates the passage of RNA polymerase II and transcription by promoting the dissociation of one histone H2A-H2B dimer from the nucleosome, then subsequently promotes the reestablishment of the nucleosome following the passage of RNA polymerase II.</text>
</comment>
<evidence type="ECO:0000313" key="6">
    <source>
        <dbReference type="Proteomes" id="UP001385951"/>
    </source>
</evidence>
<dbReference type="EMBL" id="JASBNA010000053">
    <property type="protein sequence ID" value="KAK7679982.1"/>
    <property type="molecule type" value="Genomic_DNA"/>
</dbReference>
<keyword evidence="6" id="KW-1185">Reference proteome</keyword>
<dbReference type="InterPro" id="IPR050454">
    <property type="entry name" value="RTT106/SSRP1_HistChap/FACT"/>
</dbReference>
<feature type="compositionally biased region" description="Acidic residues" evidence="3">
    <location>
        <begin position="348"/>
        <end position="380"/>
    </location>
</feature>
<accession>A0AAW0FKX7</accession>
<comment type="similarity">
    <text evidence="1">Belongs to the RTT106 family.</text>
</comment>
<evidence type="ECO:0000256" key="3">
    <source>
        <dbReference type="SAM" id="MobiDB-lite"/>
    </source>
</evidence>